<organism evidence="2 3">
    <name type="scientific">Colocasia esculenta</name>
    <name type="common">Wild taro</name>
    <name type="synonym">Arum esculentum</name>
    <dbReference type="NCBI Taxonomy" id="4460"/>
    <lineage>
        <taxon>Eukaryota</taxon>
        <taxon>Viridiplantae</taxon>
        <taxon>Streptophyta</taxon>
        <taxon>Embryophyta</taxon>
        <taxon>Tracheophyta</taxon>
        <taxon>Spermatophyta</taxon>
        <taxon>Magnoliopsida</taxon>
        <taxon>Liliopsida</taxon>
        <taxon>Araceae</taxon>
        <taxon>Aroideae</taxon>
        <taxon>Colocasieae</taxon>
        <taxon>Colocasia</taxon>
    </lineage>
</organism>
<dbReference type="AlphaFoldDB" id="A0A843TWH6"/>
<comment type="caution">
    <text evidence="2">The sequence shown here is derived from an EMBL/GenBank/DDBJ whole genome shotgun (WGS) entry which is preliminary data.</text>
</comment>
<keyword evidence="3" id="KW-1185">Reference proteome</keyword>
<evidence type="ECO:0000256" key="1">
    <source>
        <dbReference type="SAM" id="MobiDB-lite"/>
    </source>
</evidence>
<dbReference type="EMBL" id="NMUH01000178">
    <property type="protein sequence ID" value="MQL73714.1"/>
    <property type="molecule type" value="Genomic_DNA"/>
</dbReference>
<dbReference type="GO" id="GO:0010089">
    <property type="term" value="P:xylem development"/>
    <property type="evidence" value="ECO:0007669"/>
    <property type="project" value="InterPro"/>
</dbReference>
<dbReference type="PANTHER" id="PTHR33974">
    <property type="entry name" value="VASCULAR-RELATED UNKNOWN PROTEIN 1-RELATED"/>
    <property type="match status" value="1"/>
</dbReference>
<feature type="compositionally biased region" description="Polar residues" evidence="1">
    <location>
        <begin position="104"/>
        <end position="113"/>
    </location>
</feature>
<name>A0A843TWH6_COLES</name>
<feature type="region of interest" description="Disordered" evidence="1">
    <location>
        <begin position="92"/>
        <end position="116"/>
    </location>
</feature>
<feature type="compositionally biased region" description="Low complexity" evidence="1">
    <location>
        <begin position="46"/>
        <end position="59"/>
    </location>
</feature>
<reference evidence="2" key="1">
    <citation type="submission" date="2017-07" db="EMBL/GenBank/DDBJ databases">
        <title>Taro Niue Genome Assembly and Annotation.</title>
        <authorList>
            <person name="Atibalentja N."/>
            <person name="Keating K."/>
            <person name="Fields C.J."/>
        </authorList>
    </citation>
    <scope>NUCLEOTIDE SEQUENCE</scope>
    <source>
        <strain evidence="2">Niue_2</strain>
        <tissue evidence="2">Leaf</tissue>
    </source>
</reference>
<dbReference type="Proteomes" id="UP000652761">
    <property type="component" value="Unassembled WGS sequence"/>
</dbReference>
<feature type="compositionally biased region" description="Polar residues" evidence="1">
    <location>
        <begin position="1"/>
        <end position="12"/>
    </location>
</feature>
<gene>
    <name evidence="2" type="ORF">Taro_006075</name>
</gene>
<dbReference type="PANTHER" id="PTHR33974:SF2">
    <property type="entry name" value="VASCULAR-RELATED UNKNOWN PROTEIN 1"/>
    <property type="match status" value="1"/>
</dbReference>
<evidence type="ECO:0000313" key="2">
    <source>
        <dbReference type="EMBL" id="MQL73714.1"/>
    </source>
</evidence>
<proteinExistence type="predicted"/>
<protein>
    <submittedName>
        <fullName evidence="2">Uncharacterized protein</fullName>
    </submittedName>
</protein>
<dbReference type="InterPro" id="IPR039280">
    <property type="entry name" value="VUP"/>
</dbReference>
<feature type="region of interest" description="Disordered" evidence="1">
    <location>
        <begin position="1"/>
        <end position="59"/>
    </location>
</feature>
<dbReference type="OrthoDB" id="779856at2759"/>
<sequence>MEGSNRSAVSESLSHKGAVASSREESGWTEYLEDFMASEERGTSGGSCSSDVSADAGGSSLVSDAASCVLPWKASPAAFALQGSSGCKKLKRRTRLGDKELEDTASSPVSSPKVNDLNRFDVNARKKDDVKGISQEKESLAAENLSETQRAYEGINEMDFGDQIRPNNNRIKLKKKGLRLVPMSMLVHYLG</sequence>
<accession>A0A843TWH6</accession>
<evidence type="ECO:0000313" key="3">
    <source>
        <dbReference type="Proteomes" id="UP000652761"/>
    </source>
</evidence>